<dbReference type="InParanoid" id="M4BU21"/>
<dbReference type="EnsemblProtists" id="HpaT810008">
    <property type="protein sequence ID" value="HpaP810008"/>
    <property type="gene ID" value="HpaG810008"/>
</dbReference>
<name>M4BU21_HYAAE</name>
<dbReference type="AlphaFoldDB" id="M4BU21"/>
<accession>M4BU21</accession>
<reference evidence="1" key="2">
    <citation type="submission" date="2015-06" db="UniProtKB">
        <authorList>
            <consortium name="EnsemblProtists"/>
        </authorList>
    </citation>
    <scope>IDENTIFICATION</scope>
    <source>
        <strain evidence="1">Emoy2</strain>
    </source>
</reference>
<sequence>MIFWQASTTRFCELLEHASSSRGKQCSTRSVNTWLWKTQSLKLRKRRTALMKNKINADILSTNSRTGSRIRVQTRANAVAC</sequence>
<reference evidence="2" key="1">
    <citation type="journal article" date="2010" name="Science">
        <title>Signatures of adaptation to obligate biotrophy in the Hyaloperonospora arabidopsidis genome.</title>
        <authorList>
            <person name="Baxter L."/>
            <person name="Tripathy S."/>
            <person name="Ishaque N."/>
            <person name="Boot N."/>
            <person name="Cabral A."/>
            <person name="Kemen E."/>
            <person name="Thines M."/>
            <person name="Ah-Fong A."/>
            <person name="Anderson R."/>
            <person name="Badejoko W."/>
            <person name="Bittner-Eddy P."/>
            <person name="Boore J.L."/>
            <person name="Chibucos M.C."/>
            <person name="Coates M."/>
            <person name="Dehal P."/>
            <person name="Delehaunty K."/>
            <person name="Dong S."/>
            <person name="Downton P."/>
            <person name="Dumas B."/>
            <person name="Fabro G."/>
            <person name="Fronick C."/>
            <person name="Fuerstenberg S.I."/>
            <person name="Fulton L."/>
            <person name="Gaulin E."/>
            <person name="Govers F."/>
            <person name="Hughes L."/>
            <person name="Humphray S."/>
            <person name="Jiang R.H."/>
            <person name="Judelson H."/>
            <person name="Kamoun S."/>
            <person name="Kyung K."/>
            <person name="Meijer H."/>
            <person name="Minx P."/>
            <person name="Morris P."/>
            <person name="Nelson J."/>
            <person name="Phuntumart V."/>
            <person name="Qutob D."/>
            <person name="Rehmany A."/>
            <person name="Rougon-Cardoso A."/>
            <person name="Ryden P."/>
            <person name="Torto-Alalibo T."/>
            <person name="Studholme D."/>
            <person name="Wang Y."/>
            <person name="Win J."/>
            <person name="Wood J."/>
            <person name="Clifton S.W."/>
            <person name="Rogers J."/>
            <person name="Van den Ackerveken G."/>
            <person name="Jones J.D."/>
            <person name="McDowell J.M."/>
            <person name="Beynon J."/>
            <person name="Tyler B.M."/>
        </authorList>
    </citation>
    <scope>NUCLEOTIDE SEQUENCE [LARGE SCALE GENOMIC DNA]</scope>
    <source>
        <strain evidence="2">Emoy2</strain>
    </source>
</reference>
<dbReference type="EMBL" id="JH597899">
    <property type="status" value="NOT_ANNOTATED_CDS"/>
    <property type="molecule type" value="Genomic_DNA"/>
</dbReference>
<organism evidence="1 2">
    <name type="scientific">Hyaloperonospora arabidopsidis (strain Emoy2)</name>
    <name type="common">Downy mildew agent</name>
    <name type="synonym">Peronospora arabidopsidis</name>
    <dbReference type="NCBI Taxonomy" id="559515"/>
    <lineage>
        <taxon>Eukaryota</taxon>
        <taxon>Sar</taxon>
        <taxon>Stramenopiles</taxon>
        <taxon>Oomycota</taxon>
        <taxon>Peronosporomycetes</taxon>
        <taxon>Peronosporales</taxon>
        <taxon>Peronosporaceae</taxon>
        <taxon>Hyaloperonospora</taxon>
    </lineage>
</organism>
<protein>
    <submittedName>
        <fullName evidence="1">Uncharacterized protein</fullName>
    </submittedName>
</protein>
<dbReference type="VEuPathDB" id="FungiDB:HpaG810008"/>
<evidence type="ECO:0000313" key="1">
    <source>
        <dbReference type="EnsemblProtists" id="HpaP810008"/>
    </source>
</evidence>
<dbReference type="HOGENOM" id="CLU_2578948_0_0_1"/>
<keyword evidence="2" id="KW-1185">Reference proteome</keyword>
<dbReference type="Proteomes" id="UP000011713">
    <property type="component" value="Unassembled WGS sequence"/>
</dbReference>
<proteinExistence type="predicted"/>
<evidence type="ECO:0000313" key="2">
    <source>
        <dbReference type="Proteomes" id="UP000011713"/>
    </source>
</evidence>